<sequence>MLDASMAVPFDLATGPLIRSSLIRLDDDEHVVLLSQHHVVFDGWSMGIIVRELSALYGAFVAGEADPLRPLVIQYPDYAAWQRRSLTTERLRQQLDHWTAVLGDAPPLLTLPTDRPRSAPRSVSGAAVPVEIDDELSAEIRRLGLALGATPFVIVLSAWAVVLARLAGQYDLVIGTPTANRTRPEFEGLIGFFVNMLALRLDVSEAPTVAEFIGRVKAAVLTAQDHQDLPFEHLVEVLQPPRQPEYTPIFQVVFAWQSNDLGAFELPGLTVERVPTEQRQIKYDLELDLSESGGRIFGKLNFATALFDETTVERHRAYLLAVLRAIVADIDRPVHRIDLLSAEERSLLLATWNRTQASYPSECCIQELIAEQARRRPSAVALVHDDVRLTYCELEARANRLAHHLVALGAGPDRLVAICQQRGIDTIVSVLATLRAGAAYLPLDPAYPPQRLREIVADAAPILLLCDEDGARTLGAVACPAIDVRRDAPAWAGLPDHAPDVVAAGLTSRHLAYVIYTSGSTGRPKGVMIEHRGLVNLAFAQAALFDVGPHSRIAQFASFSFDASAWDIVMALCSGAELHLLGDREHRDTSGLLNYLSEHRITHATLPPAVLQGRPDLARLADLETLVLAGELPRPELIASLPPSLAVFNAYGPTEATVCATAWRRPPGFVGGVVPIGRPIANARIYLLDAEGLPVPRGAVGEIWIGGAGVARGYLNRPELSAERFAADPFGLTPDARMYRTGDLGRYLADGDIEFLGRNDHQVKIRGFRIELGEIEACLNAHDGVRDSAVLARRDTPGEVKLVAYVVPSGDAGDADEWTRQLRAHLQACLPDYMVPTAIVRVAALPLTPNGKVDRRALPAPDDRAFSHRGHEPAQGAIEQMLADIWCELLGVERVGRNDHFFELGGHSLLIVRLLDRLKRHALSADAHTIFAKPVLRDLAASLQHSREVAIPANVITAKTSAITPEMLPLIALTQAEIDRVVDRVPGGVGNVQDIYALSPLQEGILFHHMLATEGDPYVLVAQMAFSGRDLLDRYLAAVQEVIDRHDVLRTSIVWDGLSTPAQAVWRRAPLNVTEVKLDGDEPAHLQLARRFDPRSSRLDLAQAPLLRFAVARDAETDRLLVLVQLHHLIGDHSTLQAMHHEVRAILSGRRQLLSTPVPFRNLVAQTRDAARQDMQQRFFRDMLSDIDAPTTPFGLINVRSDGEGVSEAKLGMPPALDARLRAQARRLGVSLASLCHIAWGQVLARSSGRKQVVFGTVLFGRMQAGTEIDRSLGLFINTLPLRLDLDGTSVEESVRVTHARLAELMKHEHASLAMAQRCSGVAPPTPLFSAILNFRHAQKDEQPAEAELADPLQGIEWLGVEERTNYPLMLAVDDDGDGLRLTVQVAAPVAPDRVCGMVQQALEQLASALESASHTPIRELDVVPVDDRARLLHSWNATAQKLDTSCLHRQFEAQAAQAPDAIAVVHGEETISYGALNARANRLARRLRDHGVTADVIVGLALERSVTMIVALLAVLKTGGAYLPLDPDYPADRLAHMLDDSGAALLLTQDTLHERFAPALERSGVAAWLLDVTAREANGHTDNLDVDVHPESLAYVIYTSGSTGLPKGVMVRHGAVANFLATMAEHPGIAREDRVLGLTSLSFDIAVLELWLPLTHGVQIVLADCAAAHDPAALKVLVAKHGVTMIQATPSSWRMLLDHEAMQEWIPGGCRILSGGEALAPDLARRLVALSSEVWNLYGPTETTVWSARHRLDAADPTPVLGGPIGNTTLYVLDDDLNLAPIGVAGELFIGGEGLARGYWNRAALSAERFIPDPFGTANARLYRTGDLARWRADGVLEHVGRVDHQVKIRGHRIELGEIEARLRGESGVRDSVVVAQELGGSRQLIGYVSGEDTLDGGSLRMVLSAVLPDYMVPSRVVVLPRLPLTPNGKIDRKALPRPDARANETQRVGPRNPTEAALAVIWAELLHQDDVGVTDNFFELGGDSLVAVQLVGRIKRDLARDLPLKRLFELTTVESMASALAAEQPVKTRSDDIAAMFDLLQEVELANE</sequence>
<dbReference type="InterPro" id="IPR020845">
    <property type="entry name" value="AMP-binding_CS"/>
</dbReference>
<dbReference type="PANTHER" id="PTHR45527">
    <property type="entry name" value="NONRIBOSOMAL PEPTIDE SYNTHETASE"/>
    <property type="match status" value="1"/>
</dbReference>
<dbReference type="InterPro" id="IPR029058">
    <property type="entry name" value="AB_hydrolase_fold"/>
</dbReference>
<dbReference type="PROSITE" id="PS00012">
    <property type="entry name" value="PHOSPHOPANTETHEINE"/>
    <property type="match status" value="2"/>
</dbReference>
<dbReference type="Pfam" id="PF00550">
    <property type="entry name" value="PP-binding"/>
    <property type="match status" value="2"/>
</dbReference>
<dbReference type="InterPro" id="IPR023213">
    <property type="entry name" value="CAT-like_dom_sf"/>
</dbReference>
<evidence type="ECO:0000259" key="6">
    <source>
        <dbReference type="PROSITE" id="PS50075"/>
    </source>
</evidence>
<dbReference type="InterPro" id="IPR045851">
    <property type="entry name" value="AMP-bd_C_sf"/>
</dbReference>
<dbReference type="InterPro" id="IPR025110">
    <property type="entry name" value="AMP-bd_C"/>
</dbReference>
<comment type="cofactor">
    <cofactor evidence="1">
        <name>pantetheine 4'-phosphate</name>
        <dbReference type="ChEBI" id="CHEBI:47942"/>
    </cofactor>
</comment>
<dbReference type="CDD" id="cd19531">
    <property type="entry name" value="LCL_NRPS-like"/>
    <property type="match status" value="1"/>
</dbReference>
<dbReference type="Gene3D" id="3.30.559.30">
    <property type="entry name" value="Nonribosomal peptide synthetase, condensation domain"/>
    <property type="match status" value="2"/>
</dbReference>
<proteinExistence type="inferred from homology"/>
<keyword evidence="4" id="KW-0597">Phosphoprotein</keyword>
<comment type="similarity">
    <text evidence="2">Belongs to the ATP-dependent AMP-binding enzyme family.</text>
</comment>
<feature type="region of interest" description="Disordered" evidence="5">
    <location>
        <begin position="1931"/>
        <end position="1952"/>
    </location>
</feature>
<dbReference type="CDD" id="cd05930">
    <property type="entry name" value="A_NRPS"/>
    <property type="match status" value="1"/>
</dbReference>
<dbReference type="PATRIC" id="fig|1245469.3.peg.5435"/>
<dbReference type="Pfam" id="PF00501">
    <property type="entry name" value="AMP-binding"/>
    <property type="match status" value="2"/>
</dbReference>
<dbReference type="FunFam" id="2.30.38.10:FF:000001">
    <property type="entry name" value="Non-ribosomal peptide synthetase PvdI"/>
    <property type="match status" value="2"/>
</dbReference>
<dbReference type="InterPro" id="IPR009081">
    <property type="entry name" value="PP-bd_ACP"/>
</dbReference>
<evidence type="ECO:0000256" key="4">
    <source>
        <dbReference type="ARBA" id="ARBA00022553"/>
    </source>
</evidence>
<dbReference type="SMART" id="SM00823">
    <property type="entry name" value="PKS_PP"/>
    <property type="match status" value="1"/>
</dbReference>
<dbReference type="GO" id="GO:0003824">
    <property type="term" value="F:catalytic activity"/>
    <property type="evidence" value="ECO:0007669"/>
    <property type="project" value="InterPro"/>
</dbReference>
<dbReference type="SUPFAM" id="SSF52777">
    <property type="entry name" value="CoA-dependent acyltransferases"/>
    <property type="match status" value="4"/>
</dbReference>
<dbReference type="FunFam" id="3.30.300.30:FF:000010">
    <property type="entry name" value="Enterobactin synthetase component F"/>
    <property type="match status" value="2"/>
</dbReference>
<dbReference type="InterPro" id="IPR010071">
    <property type="entry name" value="AA_adenyl_dom"/>
</dbReference>
<dbReference type="InterPro" id="IPR036736">
    <property type="entry name" value="ACP-like_sf"/>
</dbReference>
<dbReference type="PROSITE" id="PS00455">
    <property type="entry name" value="AMP_BINDING"/>
    <property type="match status" value="2"/>
</dbReference>
<organism evidence="7 8">
    <name type="scientific">Bradyrhizobium oligotrophicum S58</name>
    <dbReference type="NCBI Taxonomy" id="1245469"/>
    <lineage>
        <taxon>Bacteria</taxon>
        <taxon>Pseudomonadati</taxon>
        <taxon>Pseudomonadota</taxon>
        <taxon>Alphaproteobacteria</taxon>
        <taxon>Hyphomicrobiales</taxon>
        <taxon>Nitrobacteraceae</taxon>
        <taxon>Bradyrhizobium</taxon>
    </lineage>
</organism>
<dbReference type="GO" id="GO:0005737">
    <property type="term" value="C:cytoplasm"/>
    <property type="evidence" value="ECO:0007669"/>
    <property type="project" value="TreeGrafter"/>
</dbReference>
<dbReference type="eggNOG" id="COG1020">
    <property type="taxonomic scope" value="Bacteria"/>
</dbReference>
<dbReference type="KEGG" id="aol:S58_53070"/>
<dbReference type="EMBL" id="AP012603">
    <property type="protein sequence ID" value="BAM91286.1"/>
    <property type="molecule type" value="Genomic_DNA"/>
</dbReference>
<dbReference type="CDD" id="cd19544">
    <property type="entry name" value="E-C_NRPS"/>
    <property type="match status" value="1"/>
</dbReference>
<protein>
    <submittedName>
        <fullName evidence="7">Putative non-ribosomal peptide synthase, Amino acid adenylation</fullName>
    </submittedName>
</protein>
<dbReference type="NCBIfam" id="NF003417">
    <property type="entry name" value="PRK04813.1"/>
    <property type="match status" value="2"/>
</dbReference>
<evidence type="ECO:0000256" key="3">
    <source>
        <dbReference type="ARBA" id="ARBA00022450"/>
    </source>
</evidence>
<dbReference type="Gene3D" id="3.30.300.30">
    <property type="match status" value="2"/>
</dbReference>
<dbReference type="GO" id="GO:0044550">
    <property type="term" value="P:secondary metabolite biosynthetic process"/>
    <property type="evidence" value="ECO:0007669"/>
    <property type="project" value="UniProtKB-ARBA"/>
</dbReference>
<keyword evidence="8" id="KW-1185">Reference proteome</keyword>
<evidence type="ECO:0000313" key="7">
    <source>
        <dbReference type="EMBL" id="BAM91286.1"/>
    </source>
</evidence>
<evidence type="ECO:0000256" key="2">
    <source>
        <dbReference type="ARBA" id="ARBA00006432"/>
    </source>
</evidence>
<dbReference type="GO" id="GO:0043041">
    <property type="term" value="P:amino acid activation for nonribosomal peptide biosynthetic process"/>
    <property type="evidence" value="ECO:0007669"/>
    <property type="project" value="TreeGrafter"/>
</dbReference>
<dbReference type="Pfam" id="PF00668">
    <property type="entry name" value="Condensation"/>
    <property type="match status" value="2"/>
</dbReference>
<reference evidence="7 8" key="1">
    <citation type="journal article" date="2013" name="Appl. Environ. Microbiol.">
        <title>Genome analysis suggests that the soil oligotrophic bacterium Agromonas oligotrophica (Bradyrhizobium oligotrophicum) is a nitrogen-fixing symbiont of Aeschynomene indica.</title>
        <authorList>
            <person name="Okubo T."/>
            <person name="Fukushima S."/>
            <person name="Itakura M."/>
            <person name="Oshima K."/>
            <person name="Longtonglang A."/>
            <person name="Teaumroong N."/>
            <person name="Mitsui H."/>
            <person name="Hattori M."/>
            <person name="Hattori R."/>
            <person name="Hattori T."/>
            <person name="Minamisawa K."/>
        </authorList>
    </citation>
    <scope>NUCLEOTIDE SEQUENCE [LARGE SCALE GENOMIC DNA]</scope>
    <source>
        <strain evidence="7 8">S58</strain>
    </source>
</reference>
<dbReference type="FunFam" id="1.10.1200.10:FF:000016">
    <property type="entry name" value="Non-ribosomal peptide synthase"/>
    <property type="match status" value="1"/>
</dbReference>
<feature type="compositionally biased region" description="Basic and acidic residues" evidence="5">
    <location>
        <begin position="1931"/>
        <end position="1946"/>
    </location>
</feature>
<dbReference type="Proteomes" id="UP000011841">
    <property type="component" value="Chromosome"/>
</dbReference>
<evidence type="ECO:0000256" key="5">
    <source>
        <dbReference type="SAM" id="MobiDB-lite"/>
    </source>
</evidence>
<dbReference type="STRING" id="1245469.S58_53070"/>
<keyword evidence="3" id="KW-0596">Phosphopantetheine</keyword>
<dbReference type="HOGENOM" id="CLU_000022_0_3_5"/>
<feature type="domain" description="Carrier" evidence="6">
    <location>
        <begin position="873"/>
        <end position="947"/>
    </location>
</feature>
<dbReference type="InterPro" id="IPR000873">
    <property type="entry name" value="AMP-dep_synth/lig_dom"/>
</dbReference>
<name>M4ZCS0_9BRAD</name>
<dbReference type="NCBIfam" id="TIGR01733">
    <property type="entry name" value="AA-adenyl-dom"/>
    <property type="match status" value="2"/>
</dbReference>
<dbReference type="SUPFAM" id="SSF47336">
    <property type="entry name" value="ACP-like"/>
    <property type="match status" value="2"/>
</dbReference>
<dbReference type="CDD" id="cd12116">
    <property type="entry name" value="A_NRPS_Ta1_like"/>
    <property type="match status" value="1"/>
</dbReference>
<dbReference type="GO" id="GO:0072330">
    <property type="term" value="P:monocarboxylic acid biosynthetic process"/>
    <property type="evidence" value="ECO:0007669"/>
    <property type="project" value="UniProtKB-ARBA"/>
</dbReference>
<gene>
    <name evidence="7" type="ORF">S58_53070</name>
</gene>
<dbReference type="Gene3D" id="3.40.50.980">
    <property type="match status" value="4"/>
</dbReference>
<dbReference type="Gene3D" id="3.40.50.1820">
    <property type="entry name" value="alpha/beta hydrolase"/>
    <property type="match status" value="1"/>
</dbReference>
<dbReference type="PROSITE" id="PS50075">
    <property type="entry name" value="CARRIER"/>
    <property type="match status" value="2"/>
</dbReference>
<dbReference type="SUPFAM" id="SSF56801">
    <property type="entry name" value="Acetyl-CoA synthetase-like"/>
    <property type="match status" value="2"/>
</dbReference>
<feature type="domain" description="Carrier" evidence="6">
    <location>
        <begin position="1951"/>
        <end position="2026"/>
    </location>
</feature>
<dbReference type="InterPro" id="IPR006162">
    <property type="entry name" value="Ppantetheine_attach_site"/>
</dbReference>
<dbReference type="PANTHER" id="PTHR45527:SF1">
    <property type="entry name" value="FATTY ACID SYNTHASE"/>
    <property type="match status" value="1"/>
</dbReference>
<dbReference type="Gene3D" id="1.10.1200.10">
    <property type="entry name" value="ACP-like"/>
    <property type="match status" value="1"/>
</dbReference>
<dbReference type="GO" id="GO:0031177">
    <property type="term" value="F:phosphopantetheine binding"/>
    <property type="evidence" value="ECO:0007669"/>
    <property type="project" value="InterPro"/>
</dbReference>
<dbReference type="FunFam" id="1.10.1200.10:FF:000005">
    <property type="entry name" value="Nonribosomal peptide synthetase 1"/>
    <property type="match status" value="1"/>
</dbReference>
<evidence type="ECO:0000313" key="8">
    <source>
        <dbReference type="Proteomes" id="UP000011841"/>
    </source>
</evidence>
<dbReference type="Pfam" id="PF13193">
    <property type="entry name" value="AMP-binding_C"/>
    <property type="match status" value="1"/>
</dbReference>
<dbReference type="Gene3D" id="3.30.559.10">
    <property type="entry name" value="Chloramphenicol acetyltransferase-like domain"/>
    <property type="match status" value="2"/>
</dbReference>
<dbReference type="FunFam" id="3.40.50.980:FF:000001">
    <property type="entry name" value="Non-ribosomal peptide synthetase"/>
    <property type="match status" value="2"/>
</dbReference>
<accession>M4ZCS0</accession>
<dbReference type="Gene3D" id="2.30.38.10">
    <property type="entry name" value="Luciferase, Domain 3"/>
    <property type="match status" value="2"/>
</dbReference>
<evidence type="ECO:0000256" key="1">
    <source>
        <dbReference type="ARBA" id="ARBA00001957"/>
    </source>
</evidence>
<dbReference type="InterPro" id="IPR001242">
    <property type="entry name" value="Condensation_dom"/>
</dbReference>
<dbReference type="InterPro" id="IPR020806">
    <property type="entry name" value="PKS_PP-bd"/>
</dbReference>
<dbReference type="FunFam" id="3.40.50.12780:FF:000012">
    <property type="entry name" value="Non-ribosomal peptide synthetase"/>
    <property type="match status" value="2"/>
</dbReference>